<dbReference type="RefSeq" id="WP_150771068.1">
    <property type="nucleotide sequence ID" value="NZ_CABVIY010000004.1"/>
</dbReference>
<dbReference type="InterPro" id="IPR043130">
    <property type="entry name" value="CDP-OH_PTrfase_TM_dom"/>
</dbReference>
<sequence length="207" mass="22198">MPSIYQIKPAFQNLLRPLVRRLFSNGTTANQITLIAGVGSVVVGLFIASLAQHPWVFALVPAWMIARMALNAIDGMLAREFNQQSRLGAYLNELCDIVADCALILPFALLPGVSLWLVLLVTLLALFSEYTGVLGPMVGASRRYDGPMGKSDRAFVLGVVAAAIAPGWLGAPWINGVFAILAALLICTLVNRVRQGLKEVQPDSPSA</sequence>
<feature type="transmembrane region" description="Helical" evidence="1">
    <location>
        <begin position="115"/>
        <end position="133"/>
    </location>
</feature>
<keyword evidence="1" id="KW-1133">Transmembrane helix</keyword>
<dbReference type="Gene3D" id="1.20.120.1760">
    <property type="match status" value="1"/>
</dbReference>
<dbReference type="Pfam" id="PF01066">
    <property type="entry name" value="CDP-OH_P_transf"/>
    <property type="match status" value="1"/>
</dbReference>
<dbReference type="AlphaFoldDB" id="A0A5E7SPC6"/>
<reference evidence="2 3" key="1">
    <citation type="submission" date="2019-09" db="EMBL/GenBank/DDBJ databases">
        <authorList>
            <person name="Chandra G."/>
            <person name="Truman W A."/>
        </authorList>
    </citation>
    <scope>NUCLEOTIDE SEQUENCE [LARGE SCALE GENOMIC DNA]</scope>
    <source>
        <strain evidence="2">PS918</strain>
    </source>
</reference>
<dbReference type="GO" id="GO:0008654">
    <property type="term" value="P:phospholipid biosynthetic process"/>
    <property type="evidence" value="ECO:0007669"/>
    <property type="project" value="InterPro"/>
</dbReference>
<dbReference type="OrthoDB" id="1034332at2"/>
<name>A0A5E7SPC6_PSEFL</name>
<accession>A0A5E7SPC6</accession>
<evidence type="ECO:0000256" key="1">
    <source>
        <dbReference type="SAM" id="Phobius"/>
    </source>
</evidence>
<evidence type="ECO:0000313" key="3">
    <source>
        <dbReference type="Proteomes" id="UP000326611"/>
    </source>
</evidence>
<dbReference type="GO" id="GO:0016020">
    <property type="term" value="C:membrane"/>
    <property type="evidence" value="ECO:0007669"/>
    <property type="project" value="InterPro"/>
</dbReference>
<dbReference type="Proteomes" id="UP000326611">
    <property type="component" value="Unassembled WGS sequence"/>
</dbReference>
<dbReference type="GO" id="GO:0016780">
    <property type="term" value="F:phosphotransferase activity, for other substituted phosphate groups"/>
    <property type="evidence" value="ECO:0007669"/>
    <property type="project" value="InterPro"/>
</dbReference>
<feature type="transmembrane region" description="Helical" evidence="1">
    <location>
        <begin position="29"/>
        <end position="49"/>
    </location>
</feature>
<proteinExistence type="predicted"/>
<keyword evidence="1" id="KW-0812">Transmembrane</keyword>
<dbReference type="InterPro" id="IPR000462">
    <property type="entry name" value="CDP-OH_P_trans"/>
</dbReference>
<gene>
    <name evidence="2" type="primary">ynbA</name>
    <name evidence="2" type="ORF">PS918_03009</name>
</gene>
<organism evidence="2 3">
    <name type="scientific">Pseudomonas fluorescens</name>
    <dbReference type="NCBI Taxonomy" id="294"/>
    <lineage>
        <taxon>Bacteria</taxon>
        <taxon>Pseudomonadati</taxon>
        <taxon>Pseudomonadota</taxon>
        <taxon>Gammaproteobacteria</taxon>
        <taxon>Pseudomonadales</taxon>
        <taxon>Pseudomonadaceae</taxon>
        <taxon>Pseudomonas</taxon>
    </lineage>
</organism>
<feature type="transmembrane region" description="Helical" evidence="1">
    <location>
        <begin position="154"/>
        <end position="171"/>
    </location>
</feature>
<evidence type="ECO:0000313" key="2">
    <source>
        <dbReference type="EMBL" id="VVP88661.1"/>
    </source>
</evidence>
<protein>
    <submittedName>
        <fullName evidence="2">Inner membrane protein YnbA</fullName>
    </submittedName>
</protein>
<dbReference type="EMBL" id="CABVIY010000004">
    <property type="protein sequence ID" value="VVP88661.1"/>
    <property type="molecule type" value="Genomic_DNA"/>
</dbReference>
<keyword evidence="1" id="KW-0472">Membrane</keyword>
<feature type="transmembrane region" description="Helical" evidence="1">
    <location>
        <begin position="177"/>
        <end position="193"/>
    </location>
</feature>